<dbReference type="Proteomes" id="UP000199236">
    <property type="component" value="Unassembled WGS sequence"/>
</dbReference>
<dbReference type="Gene3D" id="1.25.40.10">
    <property type="entry name" value="Tetratricopeptide repeat domain"/>
    <property type="match status" value="1"/>
</dbReference>
<accession>A0A1I5IJJ3</accession>
<dbReference type="STRING" id="655353.SAMN04488056_10931"/>
<dbReference type="OrthoDB" id="7593450at2"/>
<dbReference type="InterPro" id="IPR011990">
    <property type="entry name" value="TPR-like_helical_dom_sf"/>
</dbReference>
<dbReference type="SUPFAM" id="SSF48452">
    <property type="entry name" value="TPR-like"/>
    <property type="match status" value="1"/>
</dbReference>
<keyword evidence="2" id="KW-1185">Reference proteome</keyword>
<evidence type="ECO:0000313" key="1">
    <source>
        <dbReference type="EMBL" id="SFO60612.1"/>
    </source>
</evidence>
<proteinExistence type="predicted"/>
<dbReference type="AlphaFoldDB" id="A0A1I5IJJ3"/>
<reference evidence="1 2" key="1">
    <citation type="submission" date="2016-10" db="EMBL/GenBank/DDBJ databases">
        <authorList>
            <person name="de Groot N.N."/>
        </authorList>
    </citation>
    <scope>NUCLEOTIDE SEQUENCE [LARGE SCALE GENOMIC DNA]</scope>
    <source>
        <strain evidence="1 2">CGMCC 1.9157</strain>
    </source>
</reference>
<dbReference type="RefSeq" id="WP_090073889.1">
    <property type="nucleotide sequence ID" value="NZ_FOVR01000009.1"/>
</dbReference>
<dbReference type="InterPro" id="IPR010323">
    <property type="entry name" value="DUF924"/>
</dbReference>
<dbReference type="Pfam" id="PF06041">
    <property type="entry name" value="DUF924"/>
    <property type="match status" value="1"/>
</dbReference>
<dbReference type="EMBL" id="FOVR01000009">
    <property type="protein sequence ID" value="SFO60612.1"/>
    <property type="molecule type" value="Genomic_DNA"/>
</dbReference>
<name>A0A1I5IJJ3_9HYPH</name>
<protein>
    <submittedName>
        <fullName evidence="1">Uncharacterized conserved protein, DUF924 family</fullName>
    </submittedName>
</protein>
<dbReference type="Gene3D" id="1.20.58.320">
    <property type="entry name" value="TPR-like"/>
    <property type="match status" value="1"/>
</dbReference>
<organism evidence="1 2">
    <name type="scientific">Cohaesibacter marisflavi</name>
    <dbReference type="NCBI Taxonomy" id="655353"/>
    <lineage>
        <taxon>Bacteria</taxon>
        <taxon>Pseudomonadati</taxon>
        <taxon>Pseudomonadota</taxon>
        <taxon>Alphaproteobacteria</taxon>
        <taxon>Hyphomicrobiales</taxon>
        <taxon>Cohaesibacteraceae</taxon>
    </lineage>
</organism>
<gene>
    <name evidence="1" type="ORF">SAMN04488056_10931</name>
</gene>
<sequence length="179" mass="20525">MTEPHDVLNFWFSADPKLWFSKNAAFDMCIRVSFGLALDDARAGRLQHWEEELRGKQALIILLDQFSRNLFRGLPEAFSHDEVALRLAYEMVDMPDWDDLNAAEQQFAVMPMMHSEALEDQKNCLAWMKQIGIEAAINAAQEHYDIIERFGRFPHRNAALGRETTETERAFLTSGGFSG</sequence>
<evidence type="ECO:0000313" key="2">
    <source>
        <dbReference type="Proteomes" id="UP000199236"/>
    </source>
</evidence>